<keyword evidence="5" id="KW-1185">Reference proteome</keyword>
<dbReference type="Gene3D" id="1.10.287.130">
    <property type="match status" value="1"/>
</dbReference>
<protein>
    <recommendedName>
        <fullName evidence="2">histidine kinase</fullName>
        <ecNumber evidence="2">2.7.13.3</ecNumber>
    </recommendedName>
</protein>
<dbReference type="InterPro" id="IPR003661">
    <property type="entry name" value="HisK_dim/P_dom"/>
</dbReference>
<dbReference type="InterPro" id="IPR035965">
    <property type="entry name" value="PAS-like_dom_sf"/>
</dbReference>
<dbReference type="GO" id="GO:0000155">
    <property type="term" value="F:phosphorelay sensor kinase activity"/>
    <property type="evidence" value="ECO:0007669"/>
    <property type="project" value="InterPro"/>
</dbReference>
<dbReference type="InterPro" id="IPR000014">
    <property type="entry name" value="PAS"/>
</dbReference>
<dbReference type="Pfam" id="PF00512">
    <property type="entry name" value="HisKA"/>
    <property type="match status" value="1"/>
</dbReference>
<dbReference type="InterPro" id="IPR052155">
    <property type="entry name" value="Biofilm_reg_signaling"/>
</dbReference>
<gene>
    <name evidence="4" type="ORF">AWB67_07442</name>
</gene>
<dbReference type="CDD" id="cd00082">
    <property type="entry name" value="HisKA"/>
    <property type="match status" value="1"/>
</dbReference>
<keyword evidence="4" id="KW-0808">Transferase</keyword>
<evidence type="ECO:0000313" key="5">
    <source>
        <dbReference type="Proteomes" id="UP000054925"/>
    </source>
</evidence>
<evidence type="ECO:0000256" key="2">
    <source>
        <dbReference type="ARBA" id="ARBA00012438"/>
    </source>
</evidence>
<accession>A0A158L2Y9</accession>
<feature type="domain" description="PAC" evidence="3">
    <location>
        <begin position="287"/>
        <end position="339"/>
    </location>
</feature>
<sequence>MTRGHLPLCGEHAALTDGECIWRVEHAPVHDESGELVCVRQTVTACKAAPENASSATLSDSELRYRTLFEQINQGFCIIEMLFHEDGTAADYRFLTVNPAFEAQTGLVSATGRTMLELAPHHERHWFETYGEVARTGMPAHFQNEAAMLERWYDVHAFRLDPSRPNQVAVLFSDITEQRNAEQRRKRSERGARAAALLAEAATRRLDALLEVVPVGIVVSDRNGAIERENRMFAQLWGKDHPTRTTLADLGSWKARWADHSARHGQVLELADWTTARALRGEEAVGDLLEIESFDEPPVRRVLLSSGAPIRDENGEITGAVVAQLDITERIAAEEELLLAAKRKDEFLAMLSHELRNPLAPIASAADLIRVFPNDEEKSSRVVYAGRSA</sequence>
<dbReference type="EMBL" id="FCOL02000357">
    <property type="protein sequence ID" value="SAL87605.1"/>
    <property type="molecule type" value="Genomic_DNA"/>
</dbReference>
<dbReference type="AlphaFoldDB" id="A0A158L2Y9"/>
<evidence type="ECO:0000313" key="4">
    <source>
        <dbReference type="EMBL" id="SAL87605.1"/>
    </source>
</evidence>
<dbReference type="SUPFAM" id="SSF47384">
    <property type="entry name" value="Homodimeric domain of signal transducing histidine kinase"/>
    <property type="match status" value="1"/>
</dbReference>
<dbReference type="Gene3D" id="3.30.450.20">
    <property type="entry name" value="PAS domain"/>
    <property type="match status" value="2"/>
</dbReference>
<reference evidence="4" key="1">
    <citation type="submission" date="2016-01" db="EMBL/GenBank/DDBJ databases">
        <authorList>
            <person name="Peeters C."/>
        </authorList>
    </citation>
    <scope>NUCLEOTIDE SEQUENCE [LARGE SCALE GENOMIC DNA]</scope>
    <source>
        <strain evidence="4">LMG 22937</strain>
    </source>
</reference>
<organism evidence="4 5">
    <name type="scientific">Caballeronia terrestris</name>
    <dbReference type="NCBI Taxonomy" id="1226301"/>
    <lineage>
        <taxon>Bacteria</taxon>
        <taxon>Pseudomonadati</taxon>
        <taxon>Pseudomonadota</taxon>
        <taxon>Betaproteobacteria</taxon>
        <taxon>Burkholderiales</taxon>
        <taxon>Burkholderiaceae</taxon>
        <taxon>Caballeronia</taxon>
    </lineage>
</organism>
<dbReference type="Proteomes" id="UP000054925">
    <property type="component" value="Unassembled WGS sequence"/>
</dbReference>
<dbReference type="InterPro" id="IPR000700">
    <property type="entry name" value="PAS-assoc_C"/>
</dbReference>
<evidence type="ECO:0000256" key="1">
    <source>
        <dbReference type="ARBA" id="ARBA00000085"/>
    </source>
</evidence>
<dbReference type="InterPro" id="IPR036097">
    <property type="entry name" value="HisK_dim/P_sf"/>
</dbReference>
<dbReference type="InterPro" id="IPR013656">
    <property type="entry name" value="PAS_4"/>
</dbReference>
<dbReference type="Pfam" id="PF08448">
    <property type="entry name" value="PAS_4"/>
    <property type="match status" value="2"/>
</dbReference>
<proteinExistence type="predicted"/>
<name>A0A158L2Y9_9BURK</name>
<dbReference type="PANTHER" id="PTHR44757:SF2">
    <property type="entry name" value="BIOFILM ARCHITECTURE MAINTENANCE PROTEIN MBAA"/>
    <property type="match status" value="1"/>
</dbReference>
<dbReference type="EC" id="2.7.13.3" evidence="2"/>
<comment type="catalytic activity">
    <reaction evidence="1">
        <text>ATP + protein L-histidine = ADP + protein N-phospho-L-histidine.</text>
        <dbReference type="EC" id="2.7.13.3"/>
    </reaction>
</comment>
<dbReference type="NCBIfam" id="TIGR00229">
    <property type="entry name" value="sensory_box"/>
    <property type="match status" value="2"/>
</dbReference>
<dbReference type="PANTHER" id="PTHR44757">
    <property type="entry name" value="DIGUANYLATE CYCLASE DGCP"/>
    <property type="match status" value="1"/>
</dbReference>
<dbReference type="SUPFAM" id="SSF55785">
    <property type="entry name" value="PYP-like sensor domain (PAS domain)"/>
    <property type="match status" value="2"/>
</dbReference>
<evidence type="ECO:0000259" key="3">
    <source>
        <dbReference type="PROSITE" id="PS50113"/>
    </source>
</evidence>
<dbReference type="PROSITE" id="PS50113">
    <property type="entry name" value="PAC"/>
    <property type="match status" value="1"/>
</dbReference>
<comment type="caution">
    <text evidence="4">The sequence shown here is derived from an EMBL/GenBank/DDBJ whole genome shotgun (WGS) entry which is preliminary data.</text>
</comment>
<keyword evidence="4" id="KW-0418">Kinase</keyword>